<keyword evidence="2" id="KW-0472">Membrane</keyword>
<evidence type="ECO:0000313" key="4">
    <source>
        <dbReference type="Proteomes" id="UP000299102"/>
    </source>
</evidence>
<comment type="caution">
    <text evidence="3">The sequence shown here is derived from an EMBL/GenBank/DDBJ whole genome shotgun (WGS) entry which is preliminary data.</text>
</comment>
<evidence type="ECO:0000256" key="2">
    <source>
        <dbReference type="SAM" id="Phobius"/>
    </source>
</evidence>
<keyword evidence="2" id="KW-1133">Transmembrane helix</keyword>
<dbReference type="AlphaFoldDB" id="A0A4C1XK05"/>
<evidence type="ECO:0000256" key="1">
    <source>
        <dbReference type="SAM" id="MobiDB-lite"/>
    </source>
</evidence>
<name>A0A4C1XK05_EUMVA</name>
<feature type="region of interest" description="Disordered" evidence="1">
    <location>
        <begin position="52"/>
        <end position="72"/>
    </location>
</feature>
<accession>A0A4C1XK05</accession>
<evidence type="ECO:0000313" key="3">
    <source>
        <dbReference type="EMBL" id="GBP62639.1"/>
    </source>
</evidence>
<keyword evidence="4" id="KW-1185">Reference proteome</keyword>
<dbReference type="Proteomes" id="UP000299102">
    <property type="component" value="Unassembled WGS sequence"/>
</dbReference>
<organism evidence="3 4">
    <name type="scientific">Eumeta variegata</name>
    <name type="common">Bagworm moth</name>
    <name type="synonym">Eumeta japonica</name>
    <dbReference type="NCBI Taxonomy" id="151549"/>
    <lineage>
        <taxon>Eukaryota</taxon>
        <taxon>Metazoa</taxon>
        <taxon>Ecdysozoa</taxon>
        <taxon>Arthropoda</taxon>
        <taxon>Hexapoda</taxon>
        <taxon>Insecta</taxon>
        <taxon>Pterygota</taxon>
        <taxon>Neoptera</taxon>
        <taxon>Endopterygota</taxon>
        <taxon>Lepidoptera</taxon>
        <taxon>Glossata</taxon>
        <taxon>Ditrysia</taxon>
        <taxon>Tineoidea</taxon>
        <taxon>Psychidae</taxon>
        <taxon>Oiketicinae</taxon>
        <taxon>Eumeta</taxon>
    </lineage>
</organism>
<gene>
    <name evidence="3" type="ORF">EVAR_46478_1</name>
</gene>
<keyword evidence="2" id="KW-0812">Transmembrane</keyword>
<sequence length="166" mass="19031">MTNTLALDDIQGLMIKPEGGRRSSVTKRRNSIELGLVLFVVTNTPVFDDVQGSNDTAKRSTVRGARRERSGRHDRSEYVSQCYDVRRAVLLCTGDRIVFWYPKVELGTVVTVNILFLLVFYMPRVRERLPEGRVTCRGMNMHVRKLKLEIHYEKQRTGTELTTALS</sequence>
<feature type="transmembrane region" description="Helical" evidence="2">
    <location>
        <begin position="106"/>
        <end position="123"/>
    </location>
</feature>
<proteinExistence type="predicted"/>
<dbReference type="EMBL" id="BGZK01000845">
    <property type="protein sequence ID" value="GBP62639.1"/>
    <property type="molecule type" value="Genomic_DNA"/>
</dbReference>
<protein>
    <submittedName>
        <fullName evidence="3">Uncharacterized protein</fullName>
    </submittedName>
</protein>
<reference evidence="3 4" key="1">
    <citation type="journal article" date="2019" name="Commun. Biol.">
        <title>The bagworm genome reveals a unique fibroin gene that provides high tensile strength.</title>
        <authorList>
            <person name="Kono N."/>
            <person name="Nakamura H."/>
            <person name="Ohtoshi R."/>
            <person name="Tomita M."/>
            <person name="Numata K."/>
            <person name="Arakawa K."/>
        </authorList>
    </citation>
    <scope>NUCLEOTIDE SEQUENCE [LARGE SCALE GENOMIC DNA]</scope>
</reference>